<dbReference type="InterPro" id="IPR013217">
    <property type="entry name" value="Methyltransf_12"/>
</dbReference>
<dbReference type="SMART" id="SM00825">
    <property type="entry name" value="PKS_KS"/>
    <property type="match status" value="1"/>
</dbReference>
<accession>A0AAE0JZZ7</accession>
<dbReference type="InterPro" id="IPR041068">
    <property type="entry name" value="HTH_51"/>
</dbReference>
<feature type="domain" description="Ketosynthase family 3 (KS3)" evidence="9">
    <location>
        <begin position="387"/>
        <end position="807"/>
    </location>
</feature>
<dbReference type="CDD" id="cd00833">
    <property type="entry name" value="PKS"/>
    <property type="match status" value="1"/>
</dbReference>
<dbReference type="PROSITE" id="PS00012">
    <property type="entry name" value="PHOSPHOPANTETHEINE"/>
    <property type="match status" value="1"/>
</dbReference>
<feature type="region of interest" description="N-terminal hotdog fold" evidence="6">
    <location>
        <begin position="1305"/>
        <end position="1434"/>
    </location>
</feature>
<dbReference type="Pfam" id="PF02801">
    <property type="entry name" value="Ketoacyl-synt_C"/>
    <property type="match status" value="1"/>
</dbReference>
<organism evidence="11 12">
    <name type="scientific">Podospora didyma</name>
    <dbReference type="NCBI Taxonomy" id="330526"/>
    <lineage>
        <taxon>Eukaryota</taxon>
        <taxon>Fungi</taxon>
        <taxon>Dikarya</taxon>
        <taxon>Ascomycota</taxon>
        <taxon>Pezizomycotina</taxon>
        <taxon>Sordariomycetes</taxon>
        <taxon>Sordariomycetidae</taxon>
        <taxon>Sordariales</taxon>
        <taxon>Podosporaceae</taxon>
        <taxon>Podospora</taxon>
    </lineage>
</organism>
<dbReference type="InterPro" id="IPR049900">
    <property type="entry name" value="PKS_mFAS_DH"/>
</dbReference>
<dbReference type="PANTHER" id="PTHR45681">
    <property type="entry name" value="POLYKETIDE SYNTHASE 44-RELATED"/>
    <property type="match status" value="1"/>
</dbReference>
<dbReference type="InterPro" id="IPR029063">
    <property type="entry name" value="SAM-dependent_MTases_sf"/>
</dbReference>
<dbReference type="InterPro" id="IPR016036">
    <property type="entry name" value="Malonyl_transacylase_ACP-bd"/>
</dbReference>
<dbReference type="InterPro" id="IPR020806">
    <property type="entry name" value="PKS_PP-bd"/>
</dbReference>
<dbReference type="Gene3D" id="3.10.129.110">
    <property type="entry name" value="Polyketide synthase dehydratase"/>
    <property type="match status" value="1"/>
</dbReference>
<evidence type="ECO:0000259" key="8">
    <source>
        <dbReference type="PROSITE" id="PS50075"/>
    </source>
</evidence>
<feature type="compositionally biased region" description="Basic and acidic residues" evidence="7">
    <location>
        <begin position="1654"/>
        <end position="1672"/>
    </location>
</feature>
<evidence type="ECO:0000256" key="4">
    <source>
        <dbReference type="ARBA" id="ARBA00023268"/>
    </source>
</evidence>
<reference evidence="11" key="2">
    <citation type="submission" date="2023-06" db="EMBL/GenBank/DDBJ databases">
        <authorList>
            <consortium name="Lawrence Berkeley National Laboratory"/>
            <person name="Haridas S."/>
            <person name="Hensen N."/>
            <person name="Bonometti L."/>
            <person name="Westerberg I."/>
            <person name="Brannstrom I.O."/>
            <person name="Guillou S."/>
            <person name="Cros-Aarteil S."/>
            <person name="Calhoun S."/>
            <person name="Kuo A."/>
            <person name="Mondo S."/>
            <person name="Pangilinan J."/>
            <person name="Riley R."/>
            <person name="LaButti K."/>
            <person name="Andreopoulos B."/>
            <person name="Lipzen A."/>
            <person name="Chen C."/>
            <person name="Yanf M."/>
            <person name="Daum C."/>
            <person name="Ng V."/>
            <person name="Clum A."/>
            <person name="Steindorff A."/>
            <person name="Ohm R."/>
            <person name="Martin F."/>
            <person name="Silar P."/>
            <person name="Natvig D."/>
            <person name="Lalanne C."/>
            <person name="Gautier V."/>
            <person name="Ament-velasquez S.L."/>
            <person name="Kruys A."/>
            <person name="Hutchinson M.I."/>
            <person name="Powell A.J."/>
            <person name="Barry K."/>
            <person name="Miller A.N."/>
            <person name="Grigoriev I.V."/>
            <person name="Debuchy R."/>
            <person name="Gladieux P."/>
            <person name="Thoren M.H."/>
            <person name="Johannesson H."/>
        </authorList>
    </citation>
    <scope>NUCLEOTIDE SEQUENCE</scope>
    <source>
        <strain evidence="11">CBS 232.78</strain>
    </source>
</reference>
<dbReference type="Proteomes" id="UP001285441">
    <property type="component" value="Unassembled WGS sequence"/>
</dbReference>
<dbReference type="InterPro" id="IPR016039">
    <property type="entry name" value="Thiolase-like"/>
</dbReference>
<dbReference type="InterPro" id="IPR020841">
    <property type="entry name" value="PKS_Beta-ketoAc_synthase_dom"/>
</dbReference>
<feature type="domain" description="PKS/mFAS DH" evidence="10">
    <location>
        <begin position="1305"/>
        <end position="1615"/>
    </location>
</feature>
<feature type="compositionally biased region" description="Low complexity" evidence="7">
    <location>
        <begin position="1767"/>
        <end position="1784"/>
    </location>
</feature>
<feature type="active site" description="Proton donor; for dehydratase activity" evidence="6">
    <location>
        <position position="1521"/>
    </location>
</feature>
<dbReference type="Pfam" id="PF00109">
    <property type="entry name" value="ketoacyl-synt"/>
    <property type="match status" value="1"/>
</dbReference>
<dbReference type="GO" id="GO:0044550">
    <property type="term" value="P:secondary metabolite biosynthetic process"/>
    <property type="evidence" value="ECO:0007669"/>
    <property type="project" value="UniProtKB-ARBA"/>
</dbReference>
<dbReference type="Gene3D" id="3.40.50.720">
    <property type="entry name" value="NAD(P)-binding Rossmann-like Domain"/>
    <property type="match status" value="1"/>
</dbReference>
<dbReference type="Pfam" id="PF00550">
    <property type="entry name" value="PP-binding"/>
    <property type="match status" value="1"/>
</dbReference>
<dbReference type="SUPFAM" id="SSF47336">
    <property type="entry name" value="ACP-like"/>
    <property type="match status" value="1"/>
</dbReference>
<dbReference type="Gene3D" id="1.10.1200.10">
    <property type="entry name" value="ACP-like"/>
    <property type="match status" value="1"/>
</dbReference>
<dbReference type="InterPro" id="IPR036291">
    <property type="entry name" value="NAD(P)-bd_dom_sf"/>
</dbReference>
<feature type="compositionally biased region" description="Low complexity" evidence="7">
    <location>
        <begin position="1628"/>
        <end position="1641"/>
    </location>
</feature>
<dbReference type="SUPFAM" id="SSF53901">
    <property type="entry name" value="Thiolase-like"/>
    <property type="match status" value="1"/>
</dbReference>
<keyword evidence="1" id="KW-0596">Phosphopantetheine</keyword>
<sequence length="2641" mass="287745">MATPNASGTAAGGSALLLFGSQALSFDDAAFKKLRSSFWNTSNQEWVTEAVGSLPAVWADFVKAFPKYGAVVGDQIALAHLIECFQTGEIPPAETTTEKTRQLPNIVLSPLVVISQLVEYLRYLDTAESTDKPRGALGFCTGMLSAFAVASSKDTAELRENGTKAIRLAMIIGGMVDAQEVLDPSGNARALATAWGSAQVEAKLDGILERFPDSYVSVSYDEKRATVTTAASTSSQLQSELQAAGITAHEIGLYGRFHHAWFSDDIDAVIEYCDAHPSLLKLADASSLVLPTWSNSTPPTLTSGSLHAYAIKGLLVERSNWHKTFQTAYTSLAGAGLVSVVSFGPEKNIPPSELRKIGSRVTYMTDIPIQPSAGGAVDDGRPVPRKDDDIAVVGMSIKVAGADDTDEFWSKLCSGTSQHTEVPANRVSFEDVWREKDTSRKWYGNFIKDHDAFDHRFFKKSALEMSSTDPQHRQMLQAAYQAVEQSGYFDNAAPKRKKIGCYIGICNGDYENIMACYRPNAFTAVGNLKAFIAGKISHWFGWEGPSLAIDSACSSSLVAIHYACRAVLNGECTAALAGGANMMNDSLWFENLAGGQFLSKTGQCKPFDAKADGYCRGEGFAAVYLKKMSQAIADGDQILGTIAATGVLQNQNCTPVFVPNSPSLSDLFRDVLDQAKLTPNQVTVAEAHGTGTQVGDPAEYAGLVEVLGGKQRTSPVALGSAKGAFGHTESASGAVSLLKTILMIQNKTIPPQASFESLNPAIHTTPHDNVEIATKAKPWVVPNGQLYAALINNYGASGSNASLAVTEAPKIPRNELAVSEGTGNSNVEFPIRIFGNEERALKAYASRLRQFLTSSSGATNKAAQSIANLAFNLSRQGNPTLDKSLVLGAKTIDQLVQKLGSFELGDSGSGLTVLSASKKPPRPVILCFGGQVSTFVGLDRDVYNGAKILRTHLNACDAVCRSLSSDVGSIFPAIFQRTPITDPVKLQTVLFSMQYASAKSWIDSGIQPAALVGHSFGELVALSVSGILSLQDALKMVAGRATVIRESWGSEKGSMMAVEGDLEVVNKLLVEAGGKATIACFNGPRSFTLAGTSAEIDEVVETLTKPAFSGMRAKRLNVTNAFHSTLVEALIPQLVGVGKTLTFRQATIPLERSTEVHATETELSAQYVADHMRQPVYFSQAVGRLARQYPQAIFLEAGSNSTITVMASRALGMPKESHFQALNITGDNSNGLQGLASATLTLWKEGLRTTFWPHHRTQTYEYVPVLLPPYQFEKSRHWLDMKPPPKTTITVTEAAPTNVQPETPLGLFSFLEFKGKGTGAPRFRVNTSIEKYKTMVAGHIIARTAALCPATLIIDIAIEALLSVWTPPATWQPQVHQVINMVPICIDDSRSLFLEFEVADNDNSVWDWKMVSNGPKGADVLHVTGQLVFVSTDDARAQAEFKRYERLTGYHQRCVEVLNTPNPDDIIHGARNIYRAFTEVVDYAEPYRGLQRLVGTEGKLSAGRVVKKFSGETWLDTLLSDCFAQVGGIWVNCMTDCSPEDMFIATGIERWVRSSEMATRAYDARPETWDVLARHEKVSDKSYLTDIFVFDPSNGNLTEVVLGINYHRVSKASMGKTLARLTPGLSVSAPAAAPTAKPSSAEVPMEAPVTAPKKTLEAPAPKKEAPKKEPKKATPSVDVEGEIRVIIAEISGLEPEEITMDSGLAELGIDSLMGMELGREMEAVFKTPLMSDELAAVTTFLELVTHVAGVLGVSGAEEASEDEDETASSAYSTSTPETRSSTPPAVDAQELEKPTPVPRGDDFKPTGDLKLTPEIIFEAFEETKRLTDDMIAEYHLEGYMDNVLPRQTQLCVALTVEAFAQLGCNLREAKAGDVLQRIPHEREHTRLTDCLYRLLEQEARLVDVSPTGVITRTFVAVPSKSSAILLAELLEQFPNHTVDNRLTYFAGSRLAEVLRGDLDGIKLIFGTDEGRELVTALYGDLLLNKYSNAQMQEMLRRLISKIPRWDGPLKIMELGAGTGGTTKGMVPLLASLGVPIEYTFTDLSGSMVAGARKRFGKQYPFMKFKLHDIEQPPSDDLLGTQHIVIAHNAVHATRSLVNSVTNIRKALRPDGFLMILEMTQPIYWVDLIFGLFEGWWLFEDGRTHAISHQTRWQADLQSSGYGRVDWTDGWRPEIEFERVIVAQASVHEGFSIEPTPMKFVPPPPPPAEAKLTDAQLGVQLDEFVRKYTQGFNIPIINTEATTNVLKSTAICGETDGVCVAVTGATGSLGSHLIAHLSSLSVVKTVFCLNRRSNTAGPTERQNAAFTTRGIQISAEASSKIKVMAVESSRPRLGLDEATYKHLVANITHIVHNAWPMTEKRPVTGFEERFKVLRTLIDLSGDIALYRSTVSKQAAVPFKVTFQFVSSIGVMGHHSLLPGNGRFAPEERASIDQLLPNGYSRAKWVCERMLDETLHRYPSLFRTTSVRPGQIAGNSASGYWNEQEHLSFLLKSSRTLRALPGLQGDMCWTPVDVVAATMADLLLLDPHTQMYPVYHIDNPVRQPWSSVLPVLAAELDVPTENILPFKEWVRRVRTFTGSVEDNPAARLIDFLDDNFIRMSCGGMLLETKRACEHSPSLKNQGPVSDETIKKYLGWWKQKGFLP</sequence>
<feature type="region of interest" description="Disordered" evidence="7">
    <location>
        <begin position="1628"/>
        <end position="1676"/>
    </location>
</feature>
<proteinExistence type="predicted"/>
<dbReference type="PROSITE" id="PS50075">
    <property type="entry name" value="CARRIER"/>
    <property type="match status" value="1"/>
</dbReference>
<reference evidence="11" key="1">
    <citation type="journal article" date="2023" name="Mol. Phylogenet. Evol.">
        <title>Genome-scale phylogeny and comparative genomics of the fungal order Sordariales.</title>
        <authorList>
            <person name="Hensen N."/>
            <person name="Bonometti L."/>
            <person name="Westerberg I."/>
            <person name="Brannstrom I.O."/>
            <person name="Guillou S."/>
            <person name="Cros-Aarteil S."/>
            <person name="Calhoun S."/>
            <person name="Haridas S."/>
            <person name="Kuo A."/>
            <person name="Mondo S."/>
            <person name="Pangilinan J."/>
            <person name="Riley R."/>
            <person name="LaButti K."/>
            <person name="Andreopoulos B."/>
            <person name="Lipzen A."/>
            <person name="Chen C."/>
            <person name="Yan M."/>
            <person name="Daum C."/>
            <person name="Ng V."/>
            <person name="Clum A."/>
            <person name="Steindorff A."/>
            <person name="Ohm R.A."/>
            <person name="Martin F."/>
            <person name="Silar P."/>
            <person name="Natvig D.O."/>
            <person name="Lalanne C."/>
            <person name="Gautier V."/>
            <person name="Ament-Velasquez S.L."/>
            <person name="Kruys A."/>
            <person name="Hutchinson M.I."/>
            <person name="Powell A.J."/>
            <person name="Barry K."/>
            <person name="Miller A.N."/>
            <person name="Grigoriev I.V."/>
            <person name="Debuchy R."/>
            <person name="Gladieux P."/>
            <person name="Hiltunen Thoren M."/>
            <person name="Johannesson H."/>
        </authorList>
    </citation>
    <scope>NUCLEOTIDE SEQUENCE</scope>
    <source>
        <strain evidence="11">CBS 232.78</strain>
    </source>
</reference>
<dbReference type="GO" id="GO:0004315">
    <property type="term" value="F:3-oxoacyl-[acyl-carrier-protein] synthase activity"/>
    <property type="evidence" value="ECO:0007669"/>
    <property type="project" value="InterPro"/>
</dbReference>
<keyword evidence="2" id="KW-0597">Phosphoprotein</keyword>
<dbReference type="PROSITE" id="PS52019">
    <property type="entry name" value="PKS_MFAS_DH"/>
    <property type="match status" value="1"/>
</dbReference>
<feature type="active site" description="Proton acceptor; for dehydratase activity" evidence="6">
    <location>
        <position position="1339"/>
    </location>
</feature>
<dbReference type="Gene3D" id="3.40.366.10">
    <property type="entry name" value="Malonyl-Coenzyme A Acyl Carrier Protein, domain 2"/>
    <property type="match status" value="2"/>
</dbReference>
<dbReference type="InterPro" id="IPR006162">
    <property type="entry name" value="Ppantetheine_attach_site"/>
</dbReference>
<dbReference type="SMART" id="SM00827">
    <property type="entry name" value="PKS_AT"/>
    <property type="match status" value="1"/>
</dbReference>
<dbReference type="InterPro" id="IPR014043">
    <property type="entry name" value="Acyl_transferase_dom"/>
</dbReference>
<dbReference type="InterPro" id="IPR036736">
    <property type="entry name" value="ACP-like_sf"/>
</dbReference>
<evidence type="ECO:0000256" key="3">
    <source>
        <dbReference type="ARBA" id="ARBA00022679"/>
    </source>
</evidence>
<dbReference type="SUPFAM" id="SSF51735">
    <property type="entry name" value="NAD(P)-binding Rossmann-fold domains"/>
    <property type="match status" value="1"/>
</dbReference>
<dbReference type="Gene3D" id="3.40.47.10">
    <property type="match status" value="1"/>
</dbReference>
<evidence type="ECO:0000313" key="11">
    <source>
        <dbReference type="EMBL" id="KAK3367533.1"/>
    </source>
</evidence>
<dbReference type="InterPro" id="IPR032088">
    <property type="entry name" value="SAT"/>
</dbReference>
<dbReference type="InterPro" id="IPR014031">
    <property type="entry name" value="Ketoacyl_synth_C"/>
</dbReference>
<evidence type="ECO:0000256" key="1">
    <source>
        <dbReference type="ARBA" id="ARBA00022450"/>
    </source>
</evidence>
<dbReference type="Gene3D" id="3.30.70.3290">
    <property type="match status" value="1"/>
</dbReference>
<evidence type="ECO:0008006" key="13">
    <source>
        <dbReference type="Google" id="ProtNLM"/>
    </source>
</evidence>
<dbReference type="Gene3D" id="3.40.50.150">
    <property type="entry name" value="Vaccinia Virus protein VP39"/>
    <property type="match status" value="1"/>
</dbReference>
<feature type="region of interest" description="C-terminal hotdog fold" evidence="6">
    <location>
        <begin position="1465"/>
        <end position="1615"/>
    </location>
</feature>
<evidence type="ECO:0000256" key="2">
    <source>
        <dbReference type="ARBA" id="ARBA00022553"/>
    </source>
</evidence>
<dbReference type="InterPro" id="IPR001227">
    <property type="entry name" value="Ac_transferase_dom_sf"/>
</dbReference>
<evidence type="ECO:0000256" key="7">
    <source>
        <dbReference type="SAM" id="MobiDB-lite"/>
    </source>
</evidence>
<dbReference type="SMART" id="SM00823">
    <property type="entry name" value="PKS_PP"/>
    <property type="match status" value="1"/>
</dbReference>
<dbReference type="Pfam" id="PF07993">
    <property type="entry name" value="NAD_binding_4"/>
    <property type="match status" value="1"/>
</dbReference>
<dbReference type="PROSITE" id="PS52004">
    <property type="entry name" value="KS3_2"/>
    <property type="match status" value="1"/>
</dbReference>
<dbReference type="Pfam" id="PF18558">
    <property type="entry name" value="HTH_51"/>
    <property type="match status" value="1"/>
</dbReference>
<evidence type="ECO:0000256" key="5">
    <source>
        <dbReference type="ARBA" id="ARBA00023315"/>
    </source>
</evidence>
<dbReference type="InterPro" id="IPR014030">
    <property type="entry name" value="Ketoacyl_synth_N"/>
</dbReference>
<feature type="domain" description="Carrier" evidence="8">
    <location>
        <begin position="1674"/>
        <end position="1751"/>
    </location>
</feature>
<dbReference type="Pfam" id="PF16073">
    <property type="entry name" value="SAT"/>
    <property type="match status" value="1"/>
</dbReference>
<keyword evidence="4" id="KW-0511">Multifunctional enzyme</keyword>
<evidence type="ECO:0000259" key="10">
    <source>
        <dbReference type="PROSITE" id="PS52019"/>
    </source>
</evidence>
<dbReference type="InterPro" id="IPR042104">
    <property type="entry name" value="PKS_dehydratase_sf"/>
</dbReference>
<dbReference type="EMBL" id="JAULSW010000011">
    <property type="protein sequence ID" value="KAK3367533.1"/>
    <property type="molecule type" value="Genomic_DNA"/>
</dbReference>
<dbReference type="PANTHER" id="PTHR45681:SF6">
    <property type="entry name" value="POLYKETIDE SYNTHASE 37"/>
    <property type="match status" value="1"/>
</dbReference>
<dbReference type="SUPFAM" id="SSF52151">
    <property type="entry name" value="FabD/lysophospholipase-like"/>
    <property type="match status" value="1"/>
</dbReference>
<dbReference type="InterPro" id="IPR016035">
    <property type="entry name" value="Acyl_Trfase/lysoPLipase"/>
</dbReference>
<comment type="caution">
    <text evidence="11">The sequence shown here is derived from an EMBL/GenBank/DDBJ whole genome shotgun (WGS) entry which is preliminary data.</text>
</comment>
<dbReference type="Pfam" id="PF08242">
    <property type="entry name" value="Methyltransf_12"/>
    <property type="match status" value="1"/>
</dbReference>
<dbReference type="InterPro" id="IPR050444">
    <property type="entry name" value="Polyketide_Synthase"/>
</dbReference>
<keyword evidence="3" id="KW-0808">Transferase</keyword>
<dbReference type="InterPro" id="IPR009081">
    <property type="entry name" value="PP-bd_ACP"/>
</dbReference>
<evidence type="ECO:0000256" key="6">
    <source>
        <dbReference type="PROSITE-ProRule" id="PRU01363"/>
    </source>
</evidence>
<dbReference type="Pfam" id="PF00698">
    <property type="entry name" value="Acyl_transf_1"/>
    <property type="match status" value="1"/>
</dbReference>
<evidence type="ECO:0000259" key="9">
    <source>
        <dbReference type="PROSITE" id="PS52004"/>
    </source>
</evidence>
<dbReference type="GO" id="GO:0031177">
    <property type="term" value="F:phosphopantetheine binding"/>
    <property type="evidence" value="ECO:0007669"/>
    <property type="project" value="InterPro"/>
</dbReference>
<dbReference type="SUPFAM" id="SSF55048">
    <property type="entry name" value="Probable ACP-binding domain of malonyl-CoA ACP transacylase"/>
    <property type="match status" value="1"/>
</dbReference>
<protein>
    <recommendedName>
        <fullName evidence="13">Polyketide synthase</fullName>
    </recommendedName>
</protein>
<dbReference type="InterPro" id="IPR018201">
    <property type="entry name" value="Ketoacyl_synth_AS"/>
</dbReference>
<dbReference type="SUPFAM" id="SSF53335">
    <property type="entry name" value="S-adenosyl-L-methionine-dependent methyltransferases"/>
    <property type="match status" value="1"/>
</dbReference>
<keyword evidence="5" id="KW-0012">Acyltransferase</keyword>
<keyword evidence="12" id="KW-1185">Reference proteome</keyword>
<name>A0AAE0JZZ7_9PEZI</name>
<gene>
    <name evidence="11" type="ORF">B0H63DRAFT_535507</name>
</gene>
<dbReference type="InterPro" id="IPR013120">
    <property type="entry name" value="FAR_NAD-bd"/>
</dbReference>
<feature type="region of interest" description="Disordered" evidence="7">
    <location>
        <begin position="1755"/>
        <end position="1806"/>
    </location>
</feature>
<dbReference type="PROSITE" id="PS00606">
    <property type="entry name" value="KS3_1"/>
    <property type="match status" value="1"/>
</dbReference>
<dbReference type="GO" id="GO:0006633">
    <property type="term" value="P:fatty acid biosynthetic process"/>
    <property type="evidence" value="ECO:0007669"/>
    <property type="project" value="InterPro"/>
</dbReference>
<evidence type="ECO:0000313" key="12">
    <source>
        <dbReference type="Proteomes" id="UP001285441"/>
    </source>
</evidence>